<dbReference type="OrthoDB" id="338814at2759"/>
<gene>
    <name evidence="4" type="ORF">F383_09773</name>
</gene>
<dbReference type="InterPro" id="IPR016024">
    <property type="entry name" value="ARM-type_fold"/>
</dbReference>
<proteinExistence type="inferred from homology"/>
<dbReference type="Proteomes" id="UP000032142">
    <property type="component" value="Unassembled WGS sequence"/>
</dbReference>
<dbReference type="PANTHER" id="PTHR13387">
    <property type="entry name" value="PROTEIN HGH1 HOMOLOG"/>
    <property type="match status" value="1"/>
</dbReference>
<dbReference type="AlphaFoldDB" id="A0A0B0NYT0"/>
<keyword evidence="5" id="KW-1185">Reference proteome</keyword>
<dbReference type="InterPro" id="IPR011989">
    <property type="entry name" value="ARM-like"/>
</dbReference>
<dbReference type="InterPro" id="IPR000225">
    <property type="entry name" value="Armadillo"/>
</dbReference>
<reference evidence="5" key="1">
    <citation type="submission" date="2014-09" db="EMBL/GenBank/DDBJ databases">
        <authorList>
            <person name="Mudge J."/>
            <person name="Ramaraj T."/>
            <person name="Lindquist I.E."/>
            <person name="Bharti A.K."/>
            <person name="Sundararajan A."/>
            <person name="Cameron C.T."/>
            <person name="Woodward J.E."/>
            <person name="May G.D."/>
            <person name="Brubaker C."/>
            <person name="Broadhvest J."/>
            <person name="Wilkins T.A."/>
        </authorList>
    </citation>
    <scope>NUCLEOTIDE SEQUENCE</scope>
    <source>
        <strain evidence="5">cv. AKA8401</strain>
    </source>
</reference>
<dbReference type="PANTHER" id="PTHR13387:SF9">
    <property type="entry name" value="PROTEIN HGH1 HOMOLOG"/>
    <property type="match status" value="1"/>
</dbReference>
<keyword evidence="3" id="KW-0677">Repeat</keyword>
<sequence>MATELEELIGFLSAPSSPVKKAAVDIVRDLTGSEDGLHSLSNYANTVLPSLSRLLSDDKEVSEPAAEALVNLSQNAGLAAKMVEMGLIKIAMDMLYKPGSSITRLLVMLLVNLTQLDDGISSLLQIGDDKMQGLYVMKLVRSFCRSSETSDDPFDHVGSILVNISKKEEGRKMLLDPKRGLLKQIIRQFDSSSLLRKKGVSGTIRNCCFEAENQLQNLLLISEFLWPALLLPVAGNKIYGEQDTSKMPLELGSALSIDREPVKDPEIRVQALEAIYLIALQEAGRRALWSVNGPRILQVGYEDEEDPKVMEAYEQIGSLLVHGSESEEPSTTTSK</sequence>
<comment type="similarity">
    <text evidence="1">Belongs to the HGH1 family.</text>
</comment>
<evidence type="ECO:0000313" key="5">
    <source>
        <dbReference type="Proteomes" id="UP000032142"/>
    </source>
</evidence>
<dbReference type="EMBL" id="KN405750">
    <property type="protein sequence ID" value="KHG16241.1"/>
    <property type="molecule type" value="Genomic_DNA"/>
</dbReference>
<evidence type="ECO:0000256" key="3">
    <source>
        <dbReference type="ARBA" id="ARBA00022737"/>
    </source>
</evidence>
<dbReference type="OMA" id="MCILLTN"/>
<dbReference type="SUPFAM" id="SSF48371">
    <property type="entry name" value="ARM repeat"/>
    <property type="match status" value="1"/>
</dbReference>
<evidence type="ECO:0000256" key="2">
    <source>
        <dbReference type="ARBA" id="ARBA00014076"/>
    </source>
</evidence>
<dbReference type="InterPro" id="IPR039717">
    <property type="entry name" value="Hgh1"/>
</dbReference>
<name>A0A0B0NYT0_GOSAR</name>
<accession>A0A0B0NYT0</accession>
<dbReference type="InterPro" id="IPR007206">
    <property type="entry name" value="Protein_HGH1_C"/>
</dbReference>
<dbReference type="Gene3D" id="1.25.10.10">
    <property type="entry name" value="Leucine-rich Repeat Variant"/>
    <property type="match status" value="1"/>
</dbReference>
<evidence type="ECO:0000256" key="1">
    <source>
        <dbReference type="ARBA" id="ARBA00006712"/>
    </source>
</evidence>
<evidence type="ECO:0000313" key="4">
    <source>
        <dbReference type="EMBL" id="KHG16241.1"/>
    </source>
</evidence>
<dbReference type="Pfam" id="PF04063">
    <property type="entry name" value="DUF383"/>
    <property type="match status" value="1"/>
</dbReference>
<dbReference type="Pfam" id="PF04064">
    <property type="entry name" value="DUF384"/>
    <property type="match status" value="1"/>
</dbReference>
<dbReference type="PROSITE" id="PS50176">
    <property type="entry name" value="ARM_REPEAT"/>
    <property type="match status" value="1"/>
</dbReference>
<protein>
    <recommendedName>
        <fullName evidence="2">Protein HGH1 homolog</fullName>
    </recommendedName>
</protein>
<dbReference type="KEGG" id="gab:108477156"/>
<organism evidence="4 5">
    <name type="scientific">Gossypium arboreum</name>
    <name type="common">Tree cotton</name>
    <name type="synonym">Gossypium nanking</name>
    <dbReference type="NCBI Taxonomy" id="29729"/>
    <lineage>
        <taxon>Eukaryota</taxon>
        <taxon>Viridiplantae</taxon>
        <taxon>Streptophyta</taxon>
        <taxon>Embryophyta</taxon>
        <taxon>Tracheophyta</taxon>
        <taxon>Spermatophyta</taxon>
        <taxon>Magnoliopsida</taxon>
        <taxon>eudicotyledons</taxon>
        <taxon>Gunneridae</taxon>
        <taxon>Pentapetalae</taxon>
        <taxon>rosids</taxon>
        <taxon>malvids</taxon>
        <taxon>Malvales</taxon>
        <taxon>Malvaceae</taxon>
        <taxon>Malvoideae</taxon>
        <taxon>Gossypium</taxon>
    </lineage>
</organism>
<dbReference type="InterPro" id="IPR007205">
    <property type="entry name" value="Protein_HGH1_N"/>
</dbReference>